<comment type="similarity">
    <text evidence="2">Belongs to the sulfatase family.</text>
</comment>
<dbReference type="InterPro" id="IPR017850">
    <property type="entry name" value="Alkaline_phosphatase_core_sf"/>
</dbReference>
<keyword evidence="10" id="KW-1185">Reference proteome</keyword>
<dbReference type="Gene3D" id="3.40.720.10">
    <property type="entry name" value="Alkaline Phosphatase, subunit A"/>
    <property type="match status" value="1"/>
</dbReference>
<keyword evidence="6" id="KW-0106">Calcium</keyword>
<proteinExistence type="inferred from homology"/>
<keyword evidence="5 9" id="KW-0378">Hydrolase</keyword>
<evidence type="ECO:0000256" key="6">
    <source>
        <dbReference type="ARBA" id="ARBA00022837"/>
    </source>
</evidence>
<dbReference type="GO" id="GO:0005737">
    <property type="term" value="C:cytoplasm"/>
    <property type="evidence" value="ECO:0007669"/>
    <property type="project" value="TreeGrafter"/>
</dbReference>
<dbReference type="InterPro" id="IPR000917">
    <property type="entry name" value="Sulfatase_N"/>
</dbReference>
<comment type="cofactor">
    <cofactor evidence="1">
        <name>Ca(2+)</name>
        <dbReference type="ChEBI" id="CHEBI:29108"/>
    </cofactor>
</comment>
<dbReference type="GO" id="GO:0004423">
    <property type="term" value="F:iduronate-2-sulfatase activity"/>
    <property type="evidence" value="ECO:0007669"/>
    <property type="project" value="InterPro"/>
</dbReference>
<dbReference type="GO" id="GO:0004065">
    <property type="term" value="F:arylsulfatase activity"/>
    <property type="evidence" value="ECO:0007669"/>
    <property type="project" value="UniProtKB-EC"/>
</dbReference>
<dbReference type="GO" id="GO:0046872">
    <property type="term" value="F:metal ion binding"/>
    <property type="evidence" value="ECO:0007669"/>
    <property type="project" value="UniProtKB-KW"/>
</dbReference>
<organism evidence="9 10">
    <name type="scientific">Rubripirellula tenax</name>
    <dbReference type="NCBI Taxonomy" id="2528015"/>
    <lineage>
        <taxon>Bacteria</taxon>
        <taxon>Pseudomonadati</taxon>
        <taxon>Planctomycetota</taxon>
        <taxon>Planctomycetia</taxon>
        <taxon>Pirellulales</taxon>
        <taxon>Pirellulaceae</taxon>
        <taxon>Rubripirellula</taxon>
    </lineage>
</organism>
<evidence type="ECO:0000313" key="9">
    <source>
        <dbReference type="EMBL" id="TWU54753.1"/>
    </source>
</evidence>
<protein>
    <submittedName>
        <fullName evidence="9">Arylsulfatase</fullName>
        <ecNumber evidence="9">3.1.6.1</ecNumber>
    </submittedName>
</protein>
<dbReference type="EMBL" id="SJPW01000004">
    <property type="protein sequence ID" value="TWU54753.1"/>
    <property type="molecule type" value="Genomic_DNA"/>
</dbReference>
<dbReference type="InterPro" id="IPR035874">
    <property type="entry name" value="IDS"/>
</dbReference>
<evidence type="ECO:0000256" key="5">
    <source>
        <dbReference type="ARBA" id="ARBA00022801"/>
    </source>
</evidence>
<gene>
    <name evidence="9" type="ORF">Poly51_34720</name>
</gene>
<evidence type="ECO:0000256" key="1">
    <source>
        <dbReference type="ARBA" id="ARBA00001913"/>
    </source>
</evidence>
<keyword evidence="4 7" id="KW-0732">Signal</keyword>
<evidence type="ECO:0000259" key="8">
    <source>
        <dbReference type="Pfam" id="PF00884"/>
    </source>
</evidence>
<dbReference type="OrthoDB" id="9803751at2"/>
<comment type="caution">
    <text evidence="9">The sequence shown here is derived from an EMBL/GenBank/DDBJ whole genome shotgun (WGS) entry which is preliminary data.</text>
</comment>
<dbReference type="SUPFAM" id="SSF53649">
    <property type="entry name" value="Alkaline phosphatase-like"/>
    <property type="match status" value="1"/>
</dbReference>
<feature type="chain" id="PRO_5022854100" evidence="7">
    <location>
        <begin position="21"/>
        <end position="471"/>
    </location>
</feature>
<name>A0A5C6EYM4_9BACT</name>
<dbReference type="EC" id="3.1.6.1" evidence="9"/>
<dbReference type="CDD" id="cd16030">
    <property type="entry name" value="iduronate-2-sulfatase"/>
    <property type="match status" value="1"/>
</dbReference>
<reference evidence="9 10" key="1">
    <citation type="submission" date="2019-02" db="EMBL/GenBank/DDBJ databases">
        <title>Deep-cultivation of Planctomycetes and their phenomic and genomic characterization uncovers novel biology.</title>
        <authorList>
            <person name="Wiegand S."/>
            <person name="Jogler M."/>
            <person name="Boedeker C."/>
            <person name="Pinto D."/>
            <person name="Vollmers J."/>
            <person name="Rivas-Marin E."/>
            <person name="Kohn T."/>
            <person name="Peeters S.H."/>
            <person name="Heuer A."/>
            <person name="Rast P."/>
            <person name="Oberbeckmann S."/>
            <person name="Bunk B."/>
            <person name="Jeske O."/>
            <person name="Meyerdierks A."/>
            <person name="Storesund J.E."/>
            <person name="Kallscheuer N."/>
            <person name="Luecker S."/>
            <person name="Lage O.M."/>
            <person name="Pohl T."/>
            <person name="Merkel B.J."/>
            <person name="Hornburger P."/>
            <person name="Mueller R.-W."/>
            <person name="Bruemmer F."/>
            <person name="Labrenz M."/>
            <person name="Spormann A.M."/>
            <person name="Op Den Camp H."/>
            <person name="Overmann J."/>
            <person name="Amann R."/>
            <person name="Jetten M.S.M."/>
            <person name="Mascher T."/>
            <person name="Medema M.H."/>
            <person name="Devos D.P."/>
            <person name="Kaster A.-K."/>
            <person name="Ovreas L."/>
            <person name="Rohde M."/>
            <person name="Galperin M.Y."/>
            <person name="Jogler C."/>
        </authorList>
    </citation>
    <scope>NUCLEOTIDE SEQUENCE [LARGE SCALE GENOMIC DNA]</scope>
    <source>
        <strain evidence="9 10">Poly51</strain>
    </source>
</reference>
<evidence type="ECO:0000256" key="7">
    <source>
        <dbReference type="SAM" id="SignalP"/>
    </source>
</evidence>
<sequence length="471" mass="52171" precursor="true">MIARWTSLVLGLVIGTTALAQQERPNVLFIAIDDLKPVLGCYGNKTAITPSIDEIARQGTVFLNAHCQWPVCGGSRASLMTSLRPEAVGVMDLKTNMRAKNPSVLTLSEHFKNQGYVSAGTGKIYDPRCVDNKKSLDAPSWSIPFVSPKYSSLEFNDVKQVTLAPDVSDSDLGDGQIADNGIRLMRKLSGSGKPFFLAVGFKKPHLPFIAPKKYWDLYERDRFQLAVHQVGIKNDSEYALHDSEELRGYEGVPSEGEIPSDLQRELIHGYYACTSFVDAQVGRLVSELRRLGEADNTVILLWGDHGFHLGDHGIWGKHTTLEQATRVPLIIRPHRGTAVPTTLAPAELNDMFPTLCDLVGIPVPSGINGRSLLAVINGSTESVRDGALTVFKKKGAIGYSYRTKRYRYTLWLNKNGNVVASELYDYQTDPLETRNLINDVNYEQVQRQLSDHLKADAQGCERLLSSTPSRR</sequence>
<dbReference type="Pfam" id="PF00884">
    <property type="entry name" value="Sulfatase"/>
    <property type="match status" value="1"/>
</dbReference>
<evidence type="ECO:0000256" key="4">
    <source>
        <dbReference type="ARBA" id="ARBA00022729"/>
    </source>
</evidence>
<accession>A0A5C6EYM4</accession>
<feature type="signal peptide" evidence="7">
    <location>
        <begin position="1"/>
        <end position="20"/>
    </location>
</feature>
<dbReference type="RefSeq" id="WP_146458912.1">
    <property type="nucleotide sequence ID" value="NZ_SJPW01000004.1"/>
</dbReference>
<evidence type="ECO:0000256" key="3">
    <source>
        <dbReference type="ARBA" id="ARBA00022723"/>
    </source>
</evidence>
<evidence type="ECO:0000256" key="2">
    <source>
        <dbReference type="ARBA" id="ARBA00008779"/>
    </source>
</evidence>
<dbReference type="Proteomes" id="UP000318288">
    <property type="component" value="Unassembled WGS sequence"/>
</dbReference>
<dbReference type="AlphaFoldDB" id="A0A5C6EYM4"/>
<dbReference type="PANTHER" id="PTHR45953:SF1">
    <property type="entry name" value="IDURONATE 2-SULFATASE"/>
    <property type="match status" value="1"/>
</dbReference>
<feature type="domain" description="Sulfatase N-terminal" evidence="8">
    <location>
        <begin position="25"/>
        <end position="361"/>
    </location>
</feature>
<dbReference type="PANTHER" id="PTHR45953">
    <property type="entry name" value="IDURONATE 2-SULFATASE"/>
    <property type="match status" value="1"/>
</dbReference>
<keyword evidence="3" id="KW-0479">Metal-binding</keyword>
<evidence type="ECO:0000313" key="10">
    <source>
        <dbReference type="Proteomes" id="UP000318288"/>
    </source>
</evidence>